<name>A0A6J7BRX2_9ZZZZ</name>
<evidence type="ECO:0000313" key="5">
    <source>
        <dbReference type="EMBL" id="CAB4934189.1"/>
    </source>
</evidence>
<dbReference type="EMBL" id="CAESGF010000011">
    <property type="protein sequence ID" value="CAB4364218.1"/>
    <property type="molecule type" value="Genomic_DNA"/>
</dbReference>
<organism evidence="4">
    <name type="scientific">freshwater metagenome</name>
    <dbReference type="NCBI Taxonomy" id="449393"/>
    <lineage>
        <taxon>unclassified sequences</taxon>
        <taxon>metagenomes</taxon>
        <taxon>ecological metagenomes</taxon>
    </lineage>
</organism>
<evidence type="ECO:0000313" key="1">
    <source>
        <dbReference type="EMBL" id="CAB4364218.1"/>
    </source>
</evidence>
<reference evidence="4" key="1">
    <citation type="submission" date="2020-05" db="EMBL/GenBank/DDBJ databases">
        <authorList>
            <person name="Chiriac C."/>
            <person name="Salcher M."/>
            <person name="Ghai R."/>
            <person name="Kavagutti S V."/>
        </authorList>
    </citation>
    <scope>NUCLEOTIDE SEQUENCE</scope>
</reference>
<gene>
    <name evidence="2" type="ORF">UFOPK2656_00235</name>
    <name evidence="3" type="ORF">UFOPK3099_02584</name>
    <name evidence="4" type="ORF">UFOPK3267_00340</name>
    <name evidence="5" type="ORF">UFOPK3651_01684</name>
    <name evidence="6" type="ORF">UFOPK3931_00856</name>
    <name evidence="1" type="ORF">UFOPK4189_01983</name>
</gene>
<evidence type="ECO:0000313" key="4">
    <source>
        <dbReference type="EMBL" id="CAB4846783.1"/>
    </source>
</evidence>
<dbReference type="EMBL" id="CAFBIY010000011">
    <property type="protein sequence ID" value="CAB4846783.1"/>
    <property type="molecule type" value="Genomic_DNA"/>
</dbReference>
<dbReference type="EMBL" id="CAFBMT010000008">
    <property type="protein sequence ID" value="CAB4934189.1"/>
    <property type="molecule type" value="Genomic_DNA"/>
</dbReference>
<sequence length="82" mass="9194">MAFSIKNDEADELLRELVGITGESLTAAVINSLSERLERERMGRESKLGRIQRAAERFRALPVLNDVGVDDVLQWDENGLPI</sequence>
<dbReference type="InterPro" id="IPR011660">
    <property type="entry name" value="VapB-like"/>
</dbReference>
<dbReference type="AlphaFoldDB" id="A0A6J7BRX2"/>
<evidence type="ECO:0000313" key="2">
    <source>
        <dbReference type="EMBL" id="CAB4704016.1"/>
    </source>
</evidence>
<evidence type="ECO:0000313" key="6">
    <source>
        <dbReference type="EMBL" id="CAB4981814.1"/>
    </source>
</evidence>
<dbReference type="EMBL" id="CAFAAV010000269">
    <property type="protein sequence ID" value="CAB4834708.1"/>
    <property type="molecule type" value="Genomic_DNA"/>
</dbReference>
<dbReference type="Pfam" id="PF07704">
    <property type="entry name" value="PSK_trans_fac"/>
    <property type="match status" value="1"/>
</dbReference>
<proteinExistence type="predicted"/>
<accession>A0A6J7BRX2</accession>
<dbReference type="EMBL" id="CAFBOL010000015">
    <property type="protein sequence ID" value="CAB4981814.1"/>
    <property type="molecule type" value="Genomic_DNA"/>
</dbReference>
<evidence type="ECO:0000313" key="3">
    <source>
        <dbReference type="EMBL" id="CAB4834708.1"/>
    </source>
</evidence>
<protein>
    <submittedName>
        <fullName evidence="4">Unannotated protein</fullName>
    </submittedName>
</protein>
<dbReference type="EMBL" id="CAEZYF010000001">
    <property type="protein sequence ID" value="CAB4704016.1"/>
    <property type="molecule type" value="Genomic_DNA"/>
</dbReference>